<reference evidence="1" key="1">
    <citation type="submission" date="2020-12" db="EMBL/GenBank/DDBJ databases">
        <title>PHA producing bacteria isolated from mangrove.</title>
        <authorList>
            <person name="Zheng W."/>
            <person name="Yu S."/>
            <person name="Huang Y."/>
        </authorList>
    </citation>
    <scope>NUCLEOTIDE SEQUENCE</scope>
    <source>
        <strain evidence="1">GN22-4</strain>
    </source>
</reference>
<evidence type="ECO:0000313" key="1">
    <source>
        <dbReference type="EMBL" id="MBN8253597.1"/>
    </source>
</evidence>
<comment type="caution">
    <text evidence="1">The sequence shown here is derived from an EMBL/GenBank/DDBJ whole genome shotgun (WGS) entry which is preliminary data.</text>
</comment>
<dbReference type="EMBL" id="JAEMWV010000011">
    <property type="protein sequence ID" value="MBN8253597.1"/>
    <property type="molecule type" value="Genomic_DNA"/>
</dbReference>
<evidence type="ECO:0008006" key="3">
    <source>
        <dbReference type="Google" id="ProtNLM"/>
    </source>
</evidence>
<name>A0A8I1MJU1_9BACI</name>
<dbReference type="RefSeq" id="WP_206783073.1">
    <property type="nucleotide sequence ID" value="NZ_JAEMWV010000011.1"/>
</dbReference>
<protein>
    <recommendedName>
        <fullName evidence="3">Nucleoside 2-deoxyribosyltransferase</fullName>
    </recommendedName>
</protein>
<accession>A0A8I1MJU1</accession>
<evidence type="ECO:0000313" key="2">
    <source>
        <dbReference type="Proteomes" id="UP000664578"/>
    </source>
</evidence>
<organism evidence="1 2">
    <name type="scientific">Priestia flexa</name>
    <dbReference type="NCBI Taxonomy" id="86664"/>
    <lineage>
        <taxon>Bacteria</taxon>
        <taxon>Bacillati</taxon>
        <taxon>Bacillota</taxon>
        <taxon>Bacilli</taxon>
        <taxon>Bacillales</taxon>
        <taxon>Bacillaceae</taxon>
        <taxon>Priestia</taxon>
    </lineage>
</organism>
<dbReference type="Gene3D" id="3.40.50.450">
    <property type="match status" value="1"/>
</dbReference>
<gene>
    <name evidence="1" type="ORF">JF537_18765</name>
</gene>
<dbReference type="AlphaFoldDB" id="A0A8I1MJU1"/>
<dbReference type="Proteomes" id="UP000664578">
    <property type="component" value="Unassembled WGS sequence"/>
</dbReference>
<sequence>MKKCFIVGPIGEEGSAVRKQADQVFRHIIKPVCESNDYEAIRVDQIHDTDTINQTIINYLEEAELVISDLSGHNPNAFYETGYRLAVGKPLIQLMHEGEALPFDVAGTRTIFYNLSDLDKVSAAKEKLTETIKAVSQEEIPESQKTNETHNSHEKDSKIFSLLLELKDNIQQLRGDISHTNNAMTEQIITTFAKQLQSSSASPEEKLMETFVNQAFSNPHKLQEILALAENFNQTSK</sequence>
<proteinExistence type="predicted"/>